<proteinExistence type="predicted"/>
<feature type="non-terminal residue" evidence="1">
    <location>
        <position position="1"/>
    </location>
</feature>
<dbReference type="AlphaFoldDB" id="A0A9N9NUQ7"/>
<dbReference type="EMBL" id="CAJVPZ010048222">
    <property type="protein sequence ID" value="CAG8773752.1"/>
    <property type="molecule type" value="Genomic_DNA"/>
</dbReference>
<comment type="caution">
    <text evidence="1">The sequence shown here is derived from an EMBL/GenBank/DDBJ whole genome shotgun (WGS) entry which is preliminary data.</text>
</comment>
<name>A0A9N9NUQ7_9GLOM</name>
<accession>A0A9N9NUQ7</accession>
<dbReference type="Proteomes" id="UP000789396">
    <property type="component" value="Unassembled WGS sequence"/>
</dbReference>
<organism evidence="1 2">
    <name type="scientific">Racocetra fulgida</name>
    <dbReference type="NCBI Taxonomy" id="60492"/>
    <lineage>
        <taxon>Eukaryota</taxon>
        <taxon>Fungi</taxon>
        <taxon>Fungi incertae sedis</taxon>
        <taxon>Mucoromycota</taxon>
        <taxon>Glomeromycotina</taxon>
        <taxon>Glomeromycetes</taxon>
        <taxon>Diversisporales</taxon>
        <taxon>Gigasporaceae</taxon>
        <taxon>Racocetra</taxon>
    </lineage>
</organism>
<feature type="non-terminal residue" evidence="1">
    <location>
        <position position="66"/>
    </location>
</feature>
<gene>
    <name evidence="1" type="ORF">RFULGI_LOCUS15257</name>
</gene>
<protein>
    <submittedName>
        <fullName evidence="1">18325_t:CDS:1</fullName>
    </submittedName>
</protein>
<evidence type="ECO:0000313" key="1">
    <source>
        <dbReference type="EMBL" id="CAG8773752.1"/>
    </source>
</evidence>
<sequence length="66" mass="7825">HDTNIIEIALQEIANERERNTTQYDKLEFQILKFQVISDEEQELQIMDIIVDMIDIDETDNETDVV</sequence>
<reference evidence="1" key="1">
    <citation type="submission" date="2021-06" db="EMBL/GenBank/DDBJ databases">
        <authorList>
            <person name="Kallberg Y."/>
            <person name="Tangrot J."/>
            <person name="Rosling A."/>
        </authorList>
    </citation>
    <scope>NUCLEOTIDE SEQUENCE</scope>
    <source>
        <strain evidence="1">IN212</strain>
    </source>
</reference>
<dbReference type="OrthoDB" id="10542113at2759"/>
<evidence type="ECO:0000313" key="2">
    <source>
        <dbReference type="Proteomes" id="UP000789396"/>
    </source>
</evidence>
<keyword evidence="2" id="KW-1185">Reference proteome</keyword>